<name>M5A1Q5_9BRAD</name>
<dbReference type="GO" id="GO:0046872">
    <property type="term" value="F:metal ion binding"/>
    <property type="evidence" value="ECO:0007669"/>
    <property type="project" value="UniProtKB-KW"/>
</dbReference>
<proteinExistence type="predicted"/>
<keyword evidence="11" id="KW-0732">Signal</keyword>
<dbReference type="GO" id="GO:0016740">
    <property type="term" value="F:transferase activity"/>
    <property type="evidence" value="ECO:0007669"/>
    <property type="project" value="UniProtKB-KW"/>
</dbReference>
<evidence type="ECO:0000313" key="13">
    <source>
        <dbReference type="Proteomes" id="UP000011841"/>
    </source>
</evidence>
<dbReference type="PANTHER" id="PTHR30040">
    <property type="entry name" value="THIAMINE BIOSYNTHESIS LIPOPROTEIN APBE"/>
    <property type="match status" value="1"/>
</dbReference>
<comment type="cofactor">
    <cofactor evidence="1">
        <name>Mg(2+)</name>
        <dbReference type="ChEBI" id="CHEBI:18420"/>
    </cofactor>
</comment>
<dbReference type="SUPFAM" id="SSF143631">
    <property type="entry name" value="ApbE-like"/>
    <property type="match status" value="1"/>
</dbReference>
<keyword evidence="4" id="KW-0285">Flavoprotein</keyword>
<dbReference type="PROSITE" id="PS51318">
    <property type="entry name" value="TAT"/>
    <property type="match status" value="1"/>
</dbReference>
<dbReference type="Proteomes" id="UP000011841">
    <property type="component" value="Chromosome"/>
</dbReference>
<evidence type="ECO:0000256" key="10">
    <source>
        <dbReference type="ARBA" id="ARBA00048540"/>
    </source>
</evidence>
<dbReference type="EC" id="2.7.1.180" evidence="2"/>
<dbReference type="Pfam" id="PF02424">
    <property type="entry name" value="ApbE"/>
    <property type="match status" value="1"/>
</dbReference>
<organism evidence="12 13">
    <name type="scientific">Bradyrhizobium oligotrophicum S58</name>
    <dbReference type="NCBI Taxonomy" id="1245469"/>
    <lineage>
        <taxon>Bacteria</taxon>
        <taxon>Pseudomonadati</taxon>
        <taxon>Pseudomonadota</taxon>
        <taxon>Alphaproteobacteria</taxon>
        <taxon>Hyphomicrobiales</taxon>
        <taxon>Nitrobacteraceae</taxon>
        <taxon>Bradyrhizobium</taxon>
    </lineage>
</organism>
<comment type="catalytic activity">
    <reaction evidence="10">
        <text>L-threonyl-[protein] + FAD = FMN-L-threonyl-[protein] + AMP + H(+)</text>
        <dbReference type="Rhea" id="RHEA:36847"/>
        <dbReference type="Rhea" id="RHEA-COMP:11060"/>
        <dbReference type="Rhea" id="RHEA-COMP:11061"/>
        <dbReference type="ChEBI" id="CHEBI:15378"/>
        <dbReference type="ChEBI" id="CHEBI:30013"/>
        <dbReference type="ChEBI" id="CHEBI:57692"/>
        <dbReference type="ChEBI" id="CHEBI:74257"/>
        <dbReference type="ChEBI" id="CHEBI:456215"/>
        <dbReference type="EC" id="2.7.1.180"/>
    </reaction>
</comment>
<sequence>MPHAHPTRRRFITIFAAAAASTFGGAAHPADVDYEWTGTAMGAAARILLNMPRAQDARGIIDLVEAEIERLETILSLFRSDSQLCRLNREGYLAQPSSDLRRALGLGLGISRLTDGLFDPTVQALWEAHVDWFRDQDHTTLPPDGVIASARRLVNWRKVQVAPDVIRLGEGQRITLNGLGQGYVTDRVAELLVGRGLTNVLVDLGEQRALGPRPDHSPWLIARRDAASIALSRGALATSEGSGCVLGARGAAHHLFDPRSGRSAQQWQTITVHHDSAAVADALSTAFSVASADELQRLQPRVGRPAIWATDLTGRHHHWPASNPENIAG</sequence>
<evidence type="ECO:0000256" key="8">
    <source>
        <dbReference type="ARBA" id="ARBA00022842"/>
    </source>
</evidence>
<gene>
    <name evidence="12" type="ORF">S58_68230</name>
</gene>
<evidence type="ECO:0000256" key="6">
    <source>
        <dbReference type="ARBA" id="ARBA00022723"/>
    </source>
</evidence>
<evidence type="ECO:0000256" key="4">
    <source>
        <dbReference type="ARBA" id="ARBA00022630"/>
    </source>
</evidence>
<dbReference type="HOGENOM" id="CLU_044403_2_0_5"/>
<accession>M5A1Q5</accession>
<dbReference type="eggNOG" id="COG1477">
    <property type="taxonomic scope" value="Bacteria"/>
</dbReference>
<evidence type="ECO:0000313" key="12">
    <source>
        <dbReference type="EMBL" id="BAM92790.1"/>
    </source>
</evidence>
<feature type="chain" id="PRO_5039903767" description="FAD:protein FMN transferase" evidence="11">
    <location>
        <begin position="27"/>
        <end position="329"/>
    </location>
</feature>
<evidence type="ECO:0000256" key="11">
    <source>
        <dbReference type="SAM" id="SignalP"/>
    </source>
</evidence>
<keyword evidence="12" id="KW-0449">Lipoprotein</keyword>
<keyword evidence="6" id="KW-0479">Metal-binding</keyword>
<feature type="signal peptide" evidence="11">
    <location>
        <begin position="1"/>
        <end position="26"/>
    </location>
</feature>
<dbReference type="STRING" id="1245469.S58_68230"/>
<evidence type="ECO:0000256" key="5">
    <source>
        <dbReference type="ARBA" id="ARBA00022679"/>
    </source>
</evidence>
<dbReference type="EMBL" id="AP012603">
    <property type="protein sequence ID" value="BAM92790.1"/>
    <property type="molecule type" value="Genomic_DNA"/>
</dbReference>
<reference evidence="12 13" key="1">
    <citation type="journal article" date="2013" name="Appl. Environ. Microbiol.">
        <title>Genome analysis suggests that the soil oligotrophic bacterium Agromonas oligotrophica (Bradyrhizobium oligotrophicum) is a nitrogen-fixing symbiont of Aeschynomene indica.</title>
        <authorList>
            <person name="Okubo T."/>
            <person name="Fukushima S."/>
            <person name="Itakura M."/>
            <person name="Oshima K."/>
            <person name="Longtonglang A."/>
            <person name="Teaumroong N."/>
            <person name="Mitsui H."/>
            <person name="Hattori M."/>
            <person name="Hattori R."/>
            <person name="Hattori T."/>
            <person name="Minamisawa K."/>
        </authorList>
    </citation>
    <scope>NUCLEOTIDE SEQUENCE [LARGE SCALE GENOMIC DNA]</scope>
    <source>
        <strain evidence="12 13">S58</strain>
    </source>
</reference>
<dbReference type="KEGG" id="aol:S58_68230"/>
<keyword evidence="13" id="KW-1185">Reference proteome</keyword>
<keyword evidence="8" id="KW-0460">Magnesium</keyword>
<dbReference type="InterPro" id="IPR024932">
    <property type="entry name" value="ApbE"/>
</dbReference>
<keyword evidence="7" id="KW-0274">FAD</keyword>
<dbReference type="PATRIC" id="fig|1245469.3.peg.6981"/>
<dbReference type="InterPro" id="IPR006311">
    <property type="entry name" value="TAT_signal"/>
</dbReference>
<dbReference type="Gene3D" id="3.10.520.10">
    <property type="entry name" value="ApbE-like domains"/>
    <property type="match status" value="1"/>
</dbReference>
<dbReference type="AlphaFoldDB" id="M5A1Q5"/>
<protein>
    <recommendedName>
        <fullName evidence="3">FAD:protein FMN transferase</fullName>
        <ecNumber evidence="2">2.7.1.180</ecNumber>
    </recommendedName>
    <alternativeName>
        <fullName evidence="9">Flavin transferase</fullName>
    </alternativeName>
</protein>
<keyword evidence="5" id="KW-0808">Transferase</keyword>
<dbReference type="InterPro" id="IPR003374">
    <property type="entry name" value="ApbE-like_sf"/>
</dbReference>
<evidence type="ECO:0000256" key="2">
    <source>
        <dbReference type="ARBA" id="ARBA00011955"/>
    </source>
</evidence>
<dbReference type="PANTHER" id="PTHR30040:SF2">
    <property type="entry name" value="FAD:PROTEIN FMN TRANSFERASE"/>
    <property type="match status" value="1"/>
</dbReference>
<evidence type="ECO:0000256" key="1">
    <source>
        <dbReference type="ARBA" id="ARBA00001946"/>
    </source>
</evidence>
<evidence type="ECO:0000256" key="7">
    <source>
        <dbReference type="ARBA" id="ARBA00022827"/>
    </source>
</evidence>
<evidence type="ECO:0000256" key="9">
    <source>
        <dbReference type="ARBA" id="ARBA00031306"/>
    </source>
</evidence>
<evidence type="ECO:0000256" key="3">
    <source>
        <dbReference type="ARBA" id="ARBA00016337"/>
    </source>
</evidence>